<feature type="compositionally biased region" description="Polar residues" evidence="12">
    <location>
        <begin position="129"/>
        <end position="138"/>
    </location>
</feature>
<keyword evidence="10 11" id="KW-0539">Nucleus</keyword>
<dbReference type="InterPro" id="IPR018247">
    <property type="entry name" value="EF_Hand_1_Ca_BS"/>
</dbReference>
<feature type="domain" description="Dof-type" evidence="14">
    <location>
        <begin position="150"/>
        <end position="204"/>
    </location>
</feature>
<dbReference type="CDD" id="cd00051">
    <property type="entry name" value="EFh"/>
    <property type="match status" value="1"/>
</dbReference>
<evidence type="ECO:0000256" key="8">
    <source>
        <dbReference type="ARBA" id="ARBA00023125"/>
    </source>
</evidence>
<protein>
    <recommendedName>
        <fullName evidence="17">Dof-type domain-containing protein</fullName>
    </recommendedName>
</protein>
<dbReference type="PROSITE" id="PS00018">
    <property type="entry name" value="EF_HAND_1"/>
    <property type="match status" value="1"/>
</dbReference>
<keyword evidence="9" id="KW-0804">Transcription</keyword>
<feature type="domain" description="EF-hand" evidence="13">
    <location>
        <begin position="587"/>
        <end position="621"/>
    </location>
</feature>
<name>A0A8S2AUJ6_ARAAE</name>
<dbReference type="GO" id="GO:0003677">
    <property type="term" value="F:DNA binding"/>
    <property type="evidence" value="ECO:0007669"/>
    <property type="project" value="UniProtKB-UniRule"/>
</dbReference>
<evidence type="ECO:0000313" key="16">
    <source>
        <dbReference type="Proteomes" id="UP000682877"/>
    </source>
</evidence>
<dbReference type="PANTHER" id="PTHR31089:SF75">
    <property type="entry name" value="CYCLIC DOF FACTOR 2"/>
    <property type="match status" value="1"/>
</dbReference>
<reference evidence="15" key="1">
    <citation type="submission" date="2021-01" db="EMBL/GenBank/DDBJ databases">
        <authorList>
            <person name="Bezrukov I."/>
        </authorList>
    </citation>
    <scope>NUCLEOTIDE SEQUENCE</scope>
</reference>
<accession>A0A8S2AUJ6</accession>
<feature type="region of interest" description="Disordered" evidence="12">
    <location>
        <begin position="34"/>
        <end position="140"/>
    </location>
</feature>
<keyword evidence="8 11" id="KW-0238">DNA-binding</keyword>
<dbReference type="GO" id="GO:0005509">
    <property type="term" value="F:calcium ion binding"/>
    <property type="evidence" value="ECO:0007669"/>
    <property type="project" value="InterPro"/>
</dbReference>
<dbReference type="GO" id="GO:0005634">
    <property type="term" value="C:nucleus"/>
    <property type="evidence" value="ECO:0007669"/>
    <property type="project" value="UniProtKB-SubCell"/>
</dbReference>
<dbReference type="PROSITE" id="PS50884">
    <property type="entry name" value="ZF_DOF_2"/>
    <property type="match status" value="1"/>
</dbReference>
<keyword evidence="2" id="KW-0479">Metal-binding</keyword>
<evidence type="ECO:0000256" key="4">
    <source>
        <dbReference type="ARBA" id="ARBA00022771"/>
    </source>
</evidence>
<dbReference type="InterPro" id="IPR002048">
    <property type="entry name" value="EF_hand_dom"/>
</dbReference>
<dbReference type="Pfam" id="PF13499">
    <property type="entry name" value="EF-hand_7"/>
    <property type="match status" value="1"/>
</dbReference>
<feature type="compositionally biased region" description="Low complexity" evidence="12">
    <location>
        <begin position="349"/>
        <end position="358"/>
    </location>
</feature>
<keyword evidence="3" id="KW-0677">Repeat</keyword>
<dbReference type="Proteomes" id="UP000682877">
    <property type="component" value="Chromosome 7"/>
</dbReference>
<dbReference type="Gene3D" id="1.10.238.10">
    <property type="entry name" value="EF-hand"/>
    <property type="match status" value="1"/>
</dbReference>
<gene>
    <name evidence="15" type="ORF">AARE701A_LOCUS20090</name>
</gene>
<feature type="compositionally biased region" description="Basic and acidic residues" evidence="12">
    <location>
        <begin position="114"/>
        <end position="127"/>
    </location>
</feature>
<evidence type="ECO:0000256" key="5">
    <source>
        <dbReference type="ARBA" id="ARBA00022833"/>
    </source>
</evidence>
<evidence type="ECO:0000259" key="13">
    <source>
        <dbReference type="PROSITE" id="PS50222"/>
    </source>
</evidence>
<organism evidence="15 16">
    <name type="scientific">Arabidopsis arenosa</name>
    <name type="common">Sand rock-cress</name>
    <name type="synonym">Cardaminopsis arenosa</name>
    <dbReference type="NCBI Taxonomy" id="38785"/>
    <lineage>
        <taxon>Eukaryota</taxon>
        <taxon>Viridiplantae</taxon>
        <taxon>Streptophyta</taxon>
        <taxon>Embryophyta</taxon>
        <taxon>Tracheophyta</taxon>
        <taxon>Spermatophyta</taxon>
        <taxon>Magnoliopsida</taxon>
        <taxon>eudicotyledons</taxon>
        <taxon>Gunneridae</taxon>
        <taxon>Pentapetalae</taxon>
        <taxon>rosids</taxon>
        <taxon>malvids</taxon>
        <taxon>Brassicales</taxon>
        <taxon>Brassicaceae</taxon>
        <taxon>Camelineae</taxon>
        <taxon>Arabidopsis</taxon>
    </lineage>
</organism>
<keyword evidence="7" id="KW-0805">Transcription regulation</keyword>
<evidence type="ECO:0000256" key="11">
    <source>
        <dbReference type="PROSITE-ProRule" id="PRU00071"/>
    </source>
</evidence>
<dbReference type="GO" id="GO:0003700">
    <property type="term" value="F:DNA-binding transcription factor activity"/>
    <property type="evidence" value="ECO:0007669"/>
    <property type="project" value="InterPro"/>
</dbReference>
<keyword evidence="5" id="KW-0862">Zinc</keyword>
<evidence type="ECO:0000256" key="9">
    <source>
        <dbReference type="ARBA" id="ARBA00023163"/>
    </source>
</evidence>
<feature type="compositionally biased region" description="Polar residues" evidence="12">
    <location>
        <begin position="34"/>
        <end position="48"/>
    </location>
</feature>
<keyword evidence="6" id="KW-0106">Calcium</keyword>
<feature type="domain" description="EF-hand" evidence="13">
    <location>
        <begin position="549"/>
        <end position="584"/>
    </location>
</feature>
<dbReference type="PANTHER" id="PTHR31089">
    <property type="entry name" value="CYCLIC DOF FACTOR 2"/>
    <property type="match status" value="1"/>
</dbReference>
<dbReference type="AlphaFoldDB" id="A0A8S2AUJ6"/>
<keyword evidence="16" id="KW-1185">Reference proteome</keyword>
<feature type="region of interest" description="Disordered" evidence="12">
    <location>
        <begin position="344"/>
        <end position="388"/>
    </location>
</feature>
<dbReference type="GO" id="GO:0008270">
    <property type="term" value="F:zinc ion binding"/>
    <property type="evidence" value="ECO:0007669"/>
    <property type="project" value="UniProtKB-KW"/>
</dbReference>
<evidence type="ECO:0000256" key="6">
    <source>
        <dbReference type="ARBA" id="ARBA00022837"/>
    </source>
</evidence>
<keyword evidence="4 11" id="KW-0863">Zinc-finger</keyword>
<dbReference type="InterPro" id="IPR045174">
    <property type="entry name" value="Dof"/>
</dbReference>
<evidence type="ECO:0000256" key="2">
    <source>
        <dbReference type="ARBA" id="ARBA00022723"/>
    </source>
</evidence>
<comment type="subcellular location">
    <subcellularLocation>
        <location evidence="11">Nucleus</location>
    </subcellularLocation>
</comment>
<dbReference type="PROSITE" id="PS50222">
    <property type="entry name" value="EF_HAND_2"/>
    <property type="match status" value="2"/>
</dbReference>
<evidence type="ECO:0000256" key="12">
    <source>
        <dbReference type="SAM" id="MobiDB-lite"/>
    </source>
</evidence>
<dbReference type="SMART" id="SM00054">
    <property type="entry name" value="EFh"/>
    <property type="match status" value="2"/>
</dbReference>
<evidence type="ECO:0008006" key="17">
    <source>
        <dbReference type="Google" id="ProtNLM"/>
    </source>
</evidence>
<evidence type="ECO:0000313" key="15">
    <source>
        <dbReference type="EMBL" id="CAE6205037.1"/>
    </source>
</evidence>
<evidence type="ECO:0000256" key="1">
    <source>
        <dbReference type="ARBA" id="ARBA00003291"/>
    </source>
</evidence>
<dbReference type="PROSITE" id="PS01361">
    <property type="entry name" value="ZF_DOF_1"/>
    <property type="match status" value="1"/>
</dbReference>
<evidence type="ECO:0000256" key="10">
    <source>
        <dbReference type="ARBA" id="ARBA00023242"/>
    </source>
</evidence>
<dbReference type="FunFam" id="1.10.238.10:FF:000302">
    <property type="entry name" value="Probable calcium-binding protein CML46"/>
    <property type="match status" value="1"/>
</dbReference>
<sequence>MADPAIKLFGKTIPLPELPVVVVDSCSSYTGVLTETQDQNPVRLSDSCTGDDDEMGDSILGGEGGGDDDGGGDGSRGVGESESDKKEEKDNECQEESLRHESNDVTNTTSGITEKTETTAAKTKEESSQNETGGTACSQEAKLKKPDKILPCPRCSSMETKFCYYNNYNVNQPRHFCKKCQRYWTAGGTMRNVPVGAGRRKNKSPASHYNRHVSITSAEAMQKAARTDLQHANGANLLTFGSDSVLCESMASGLNLAEKSMLKTQTVLQEPNEGLKITVPLNPSNEEAGTVSPLPKVPCFPGPPPAWPYAWNGVSWTVLPFYPPPAYWSCPGVSPGTWNSFTWMPQPNSPSGSGPNSPTLGKHSRDENAAEPGATFEETESLGREKSKPERCLWVPKTLRVDDPEEAAKSSIWETLGIKKDENADTFGAFRSSTKEKSSLSEGKLPGRRAELQANPAALSRWVSFAQSFFSRFWPLVQHQQCVSEKKSKDLEFQTSIKHEECRDDDGLCREDVGMVMKSLGLSTDQESEGLQKQYSFEELSNLFEEKEPSLEEVKQAFDVFDENRDGFIDPIDLQRVLTILGLKQGSNLENCRRMIRSFDGNKDGRIDFYGFVKFMENNFC</sequence>
<dbReference type="EMBL" id="LR999457">
    <property type="protein sequence ID" value="CAE6205037.1"/>
    <property type="molecule type" value="Genomic_DNA"/>
</dbReference>
<dbReference type="SUPFAM" id="SSF47473">
    <property type="entry name" value="EF-hand"/>
    <property type="match status" value="1"/>
</dbReference>
<proteinExistence type="predicted"/>
<evidence type="ECO:0000256" key="3">
    <source>
        <dbReference type="ARBA" id="ARBA00022737"/>
    </source>
</evidence>
<comment type="function">
    <text evidence="1">Potential calcium sensor.</text>
</comment>
<dbReference type="Pfam" id="PF02701">
    <property type="entry name" value="Zn_ribbon_Dof"/>
    <property type="match status" value="1"/>
</dbReference>
<evidence type="ECO:0000259" key="14">
    <source>
        <dbReference type="PROSITE" id="PS50884"/>
    </source>
</evidence>
<dbReference type="InterPro" id="IPR011992">
    <property type="entry name" value="EF-hand-dom_pair"/>
</dbReference>
<dbReference type="InterPro" id="IPR003851">
    <property type="entry name" value="Znf_Dof"/>
</dbReference>
<feature type="compositionally biased region" description="Basic and acidic residues" evidence="12">
    <location>
        <begin position="82"/>
        <end position="103"/>
    </location>
</feature>
<evidence type="ECO:0000256" key="7">
    <source>
        <dbReference type="ARBA" id="ARBA00023015"/>
    </source>
</evidence>